<dbReference type="AlphaFoldDB" id="A0AAV4RHA2"/>
<keyword evidence="2" id="KW-1185">Reference proteome</keyword>
<sequence>MIETYISELKFLNALFVDVVGVKTVAQKSEINIMLCYLYHSQSIFDMYDLGSTLCDASCTVMLAFETQPQKLFNQFSTSKTEHDFCEIREWLRLHSKFGLERQLTWALPDSNDHEKVSLFDEQILIQNNTAR</sequence>
<comment type="caution">
    <text evidence="1">The sequence shown here is derived from an EMBL/GenBank/DDBJ whole genome shotgun (WGS) entry which is preliminary data.</text>
</comment>
<dbReference type="EMBL" id="BPLR01007942">
    <property type="protein sequence ID" value="GIY20875.1"/>
    <property type="molecule type" value="Genomic_DNA"/>
</dbReference>
<accession>A0AAV4RHA2</accession>
<organism evidence="1 2">
    <name type="scientific">Caerostris extrusa</name>
    <name type="common">Bark spider</name>
    <name type="synonym">Caerostris bankana</name>
    <dbReference type="NCBI Taxonomy" id="172846"/>
    <lineage>
        <taxon>Eukaryota</taxon>
        <taxon>Metazoa</taxon>
        <taxon>Ecdysozoa</taxon>
        <taxon>Arthropoda</taxon>
        <taxon>Chelicerata</taxon>
        <taxon>Arachnida</taxon>
        <taxon>Araneae</taxon>
        <taxon>Araneomorphae</taxon>
        <taxon>Entelegynae</taxon>
        <taxon>Araneoidea</taxon>
        <taxon>Araneidae</taxon>
        <taxon>Caerostris</taxon>
    </lineage>
</organism>
<protein>
    <submittedName>
        <fullName evidence="1">Uncharacterized protein</fullName>
    </submittedName>
</protein>
<evidence type="ECO:0000313" key="2">
    <source>
        <dbReference type="Proteomes" id="UP001054945"/>
    </source>
</evidence>
<proteinExistence type="predicted"/>
<gene>
    <name evidence="1" type="ORF">CEXT_393961</name>
</gene>
<dbReference type="Proteomes" id="UP001054945">
    <property type="component" value="Unassembled WGS sequence"/>
</dbReference>
<name>A0AAV4RHA2_CAEEX</name>
<reference evidence="1 2" key="1">
    <citation type="submission" date="2021-06" db="EMBL/GenBank/DDBJ databases">
        <title>Caerostris extrusa draft genome.</title>
        <authorList>
            <person name="Kono N."/>
            <person name="Arakawa K."/>
        </authorList>
    </citation>
    <scope>NUCLEOTIDE SEQUENCE [LARGE SCALE GENOMIC DNA]</scope>
</reference>
<evidence type="ECO:0000313" key="1">
    <source>
        <dbReference type="EMBL" id="GIY20875.1"/>
    </source>
</evidence>